<accession>A0ABS6BBD3</accession>
<feature type="transmembrane region" description="Helical" evidence="1">
    <location>
        <begin position="152"/>
        <end position="169"/>
    </location>
</feature>
<feature type="transmembrane region" description="Helical" evidence="1">
    <location>
        <begin position="61"/>
        <end position="83"/>
    </location>
</feature>
<sequence length="229" mass="24859">MPTPSEHIKTAPPLRELSTPRAAALAGVLFAVLLGTTLVLIRITMPEHVEDSTQWLQSRHGAITTATVLMPFAGISFLWFIGVVRDGFGRYEDRFFLSVFLGSGLLFLAMMFVATAVAAGLVAGNTGAADPAARAEVIRFGRMVLISASQTYALRMAAVFMISLATIWLKTRLMPRWLVGLSYLTALALLIISDLSRWVTLAFPAWVLVVSGLLLTRAGLIGKRRAEPD</sequence>
<protein>
    <recommendedName>
        <fullName evidence="4">DUF4386 family protein</fullName>
    </recommendedName>
</protein>
<dbReference type="EMBL" id="JAHKNI010000014">
    <property type="protein sequence ID" value="MBU3066479.1"/>
    <property type="molecule type" value="Genomic_DNA"/>
</dbReference>
<organism evidence="2 3">
    <name type="scientific">Nocardia albiluteola</name>
    <dbReference type="NCBI Taxonomy" id="2842303"/>
    <lineage>
        <taxon>Bacteria</taxon>
        <taxon>Bacillati</taxon>
        <taxon>Actinomycetota</taxon>
        <taxon>Actinomycetes</taxon>
        <taxon>Mycobacteriales</taxon>
        <taxon>Nocardiaceae</taxon>
        <taxon>Nocardia</taxon>
    </lineage>
</organism>
<feature type="transmembrane region" description="Helical" evidence="1">
    <location>
        <begin position="176"/>
        <end position="192"/>
    </location>
</feature>
<dbReference type="Proteomes" id="UP000733379">
    <property type="component" value="Unassembled WGS sequence"/>
</dbReference>
<comment type="caution">
    <text evidence="2">The sequence shown here is derived from an EMBL/GenBank/DDBJ whole genome shotgun (WGS) entry which is preliminary data.</text>
</comment>
<evidence type="ECO:0008006" key="4">
    <source>
        <dbReference type="Google" id="ProtNLM"/>
    </source>
</evidence>
<keyword evidence="1" id="KW-0812">Transmembrane</keyword>
<evidence type="ECO:0000256" key="1">
    <source>
        <dbReference type="SAM" id="Phobius"/>
    </source>
</evidence>
<evidence type="ECO:0000313" key="2">
    <source>
        <dbReference type="EMBL" id="MBU3066479.1"/>
    </source>
</evidence>
<feature type="transmembrane region" description="Helical" evidence="1">
    <location>
        <begin position="95"/>
        <end position="122"/>
    </location>
</feature>
<feature type="transmembrane region" description="Helical" evidence="1">
    <location>
        <begin position="21"/>
        <end position="41"/>
    </location>
</feature>
<feature type="transmembrane region" description="Helical" evidence="1">
    <location>
        <begin position="198"/>
        <end position="216"/>
    </location>
</feature>
<proteinExistence type="predicted"/>
<name>A0ABS6BBD3_9NOCA</name>
<reference evidence="2 3" key="1">
    <citation type="submission" date="2021-06" db="EMBL/GenBank/DDBJ databases">
        <title>Actinomycetes sequencing.</title>
        <authorList>
            <person name="Shan Q."/>
        </authorList>
    </citation>
    <scope>NUCLEOTIDE SEQUENCE [LARGE SCALE GENOMIC DNA]</scope>
    <source>
        <strain evidence="2 3">NEAU-G5</strain>
    </source>
</reference>
<keyword evidence="1" id="KW-0472">Membrane</keyword>
<keyword evidence="3" id="KW-1185">Reference proteome</keyword>
<dbReference type="RefSeq" id="WP_215922547.1">
    <property type="nucleotide sequence ID" value="NZ_JAHKNI010000014.1"/>
</dbReference>
<keyword evidence="1" id="KW-1133">Transmembrane helix</keyword>
<evidence type="ECO:0000313" key="3">
    <source>
        <dbReference type="Proteomes" id="UP000733379"/>
    </source>
</evidence>
<gene>
    <name evidence="2" type="ORF">KO481_33775</name>
</gene>